<keyword evidence="1" id="KW-0812">Transmembrane</keyword>
<dbReference type="InterPro" id="IPR045340">
    <property type="entry name" value="DUF6533"/>
</dbReference>
<protein>
    <recommendedName>
        <fullName evidence="2">DUF6533 domain-containing protein</fullName>
    </recommendedName>
</protein>
<evidence type="ECO:0000256" key="1">
    <source>
        <dbReference type="SAM" id="Phobius"/>
    </source>
</evidence>
<dbReference type="EMBL" id="ML213615">
    <property type="protein sequence ID" value="TFK36233.1"/>
    <property type="molecule type" value="Genomic_DNA"/>
</dbReference>
<proteinExistence type="predicted"/>
<keyword evidence="1" id="KW-0472">Membrane</keyword>
<feature type="domain" description="DUF6533" evidence="2">
    <location>
        <begin position="27"/>
        <end position="67"/>
    </location>
</feature>
<dbReference type="AlphaFoldDB" id="A0A5C3LV09"/>
<evidence type="ECO:0000313" key="4">
    <source>
        <dbReference type="Proteomes" id="UP000308652"/>
    </source>
</evidence>
<dbReference type="OrthoDB" id="3256800at2759"/>
<evidence type="ECO:0000259" key="2">
    <source>
        <dbReference type="Pfam" id="PF20151"/>
    </source>
</evidence>
<feature type="transmembrane region" description="Helical" evidence="1">
    <location>
        <begin position="99"/>
        <end position="124"/>
    </location>
</feature>
<organism evidence="3 4">
    <name type="scientific">Crucibulum laeve</name>
    <dbReference type="NCBI Taxonomy" id="68775"/>
    <lineage>
        <taxon>Eukaryota</taxon>
        <taxon>Fungi</taxon>
        <taxon>Dikarya</taxon>
        <taxon>Basidiomycota</taxon>
        <taxon>Agaricomycotina</taxon>
        <taxon>Agaricomycetes</taxon>
        <taxon>Agaricomycetidae</taxon>
        <taxon>Agaricales</taxon>
        <taxon>Agaricineae</taxon>
        <taxon>Nidulariaceae</taxon>
        <taxon>Crucibulum</taxon>
    </lineage>
</organism>
<gene>
    <name evidence="3" type="ORF">BDQ12DRAFT_667934</name>
</gene>
<reference evidence="3 4" key="1">
    <citation type="journal article" date="2019" name="Nat. Ecol. Evol.">
        <title>Megaphylogeny resolves global patterns of mushroom evolution.</title>
        <authorList>
            <person name="Varga T."/>
            <person name="Krizsan K."/>
            <person name="Foldi C."/>
            <person name="Dima B."/>
            <person name="Sanchez-Garcia M."/>
            <person name="Sanchez-Ramirez S."/>
            <person name="Szollosi G.J."/>
            <person name="Szarkandi J.G."/>
            <person name="Papp V."/>
            <person name="Albert L."/>
            <person name="Andreopoulos W."/>
            <person name="Angelini C."/>
            <person name="Antonin V."/>
            <person name="Barry K.W."/>
            <person name="Bougher N.L."/>
            <person name="Buchanan P."/>
            <person name="Buyck B."/>
            <person name="Bense V."/>
            <person name="Catcheside P."/>
            <person name="Chovatia M."/>
            <person name="Cooper J."/>
            <person name="Damon W."/>
            <person name="Desjardin D."/>
            <person name="Finy P."/>
            <person name="Geml J."/>
            <person name="Haridas S."/>
            <person name="Hughes K."/>
            <person name="Justo A."/>
            <person name="Karasinski D."/>
            <person name="Kautmanova I."/>
            <person name="Kiss B."/>
            <person name="Kocsube S."/>
            <person name="Kotiranta H."/>
            <person name="LaButti K.M."/>
            <person name="Lechner B.E."/>
            <person name="Liimatainen K."/>
            <person name="Lipzen A."/>
            <person name="Lukacs Z."/>
            <person name="Mihaltcheva S."/>
            <person name="Morgado L.N."/>
            <person name="Niskanen T."/>
            <person name="Noordeloos M.E."/>
            <person name="Ohm R.A."/>
            <person name="Ortiz-Santana B."/>
            <person name="Ovrebo C."/>
            <person name="Racz N."/>
            <person name="Riley R."/>
            <person name="Savchenko A."/>
            <person name="Shiryaev A."/>
            <person name="Soop K."/>
            <person name="Spirin V."/>
            <person name="Szebenyi C."/>
            <person name="Tomsovsky M."/>
            <person name="Tulloss R.E."/>
            <person name="Uehling J."/>
            <person name="Grigoriev I.V."/>
            <person name="Vagvolgyi C."/>
            <person name="Papp T."/>
            <person name="Martin F.M."/>
            <person name="Miettinen O."/>
            <person name="Hibbett D.S."/>
            <person name="Nagy L.G."/>
        </authorList>
    </citation>
    <scope>NUCLEOTIDE SEQUENCE [LARGE SCALE GENOMIC DNA]</scope>
    <source>
        <strain evidence="3 4">CBS 166.37</strain>
    </source>
</reference>
<dbReference type="Pfam" id="PF20151">
    <property type="entry name" value="DUF6533"/>
    <property type="match status" value="1"/>
</dbReference>
<sequence>MASIGSGAYDKLWISIKANERVTRANNVAATAFYIWDFFLTLPDEVEYFWGSRWTWIKFLFFVNRYYKLALALAIAICHAYSPVLIFTGNYVRRSDYKIFTHVANVAIIGSFVVQGIFIIRLYALTIRSNVYRCFSIVERSFNPYIPMVIYDFVLFALALYKSIRHLRQLPSKNWTTAILMNIIIRDSLLYFAVTGPLDLFTVAVNWSNTVPSAAVTRVLINMRKSLAQLERDPSGVYAMSIYQSPIPRSQLYSEGTYDRVKAALESEILAVPAGTNR</sequence>
<keyword evidence="1" id="KW-1133">Transmembrane helix</keyword>
<name>A0A5C3LV09_9AGAR</name>
<evidence type="ECO:0000313" key="3">
    <source>
        <dbReference type="EMBL" id="TFK36233.1"/>
    </source>
</evidence>
<keyword evidence="4" id="KW-1185">Reference proteome</keyword>
<feature type="transmembrane region" description="Helical" evidence="1">
    <location>
        <begin position="144"/>
        <end position="163"/>
    </location>
</feature>
<feature type="transmembrane region" description="Helical" evidence="1">
    <location>
        <begin position="66"/>
        <end position="87"/>
    </location>
</feature>
<dbReference type="Proteomes" id="UP000308652">
    <property type="component" value="Unassembled WGS sequence"/>
</dbReference>
<accession>A0A5C3LV09</accession>